<dbReference type="AlphaFoldDB" id="A0A1F6EHK3"/>
<dbReference type="GO" id="GO:0006412">
    <property type="term" value="P:translation"/>
    <property type="evidence" value="ECO:0007669"/>
    <property type="project" value="InterPro"/>
</dbReference>
<evidence type="ECO:0000259" key="9">
    <source>
        <dbReference type="Pfam" id="PF03948"/>
    </source>
</evidence>
<dbReference type="SUPFAM" id="SSF55658">
    <property type="entry name" value="L9 N-domain-like"/>
    <property type="match status" value="1"/>
</dbReference>
<evidence type="ECO:0000313" key="10">
    <source>
        <dbReference type="EMBL" id="OGG73093.1"/>
    </source>
</evidence>
<evidence type="ECO:0000256" key="6">
    <source>
        <dbReference type="ARBA" id="ARBA00035292"/>
    </source>
</evidence>
<organism evidence="10 11">
    <name type="scientific">Candidatus Kaiserbacteria bacterium RIFCSPLOWO2_01_FULL_53_17</name>
    <dbReference type="NCBI Taxonomy" id="1798511"/>
    <lineage>
        <taxon>Bacteria</taxon>
        <taxon>Candidatus Kaiseribacteriota</taxon>
    </lineage>
</organism>
<dbReference type="InterPro" id="IPR000244">
    <property type="entry name" value="Ribosomal_bL9"/>
</dbReference>
<feature type="domain" description="Ribosomal protein L9" evidence="8">
    <location>
        <begin position="2"/>
        <end position="38"/>
    </location>
</feature>
<keyword evidence="2" id="KW-0699">rRNA-binding</keyword>
<dbReference type="GO" id="GO:1990904">
    <property type="term" value="C:ribonucleoprotein complex"/>
    <property type="evidence" value="ECO:0007669"/>
    <property type="project" value="UniProtKB-KW"/>
</dbReference>
<evidence type="ECO:0000256" key="7">
    <source>
        <dbReference type="ARBA" id="ARBA00035456"/>
    </source>
</evidence>
<evidence type="ECO:0000256" key="2">
    <source>
        <dbReference type="ARBA" id="ARBA00022730"/>
    </source>
</evidence>
<dbReference type="NCBIfam" id="TIGR00158">
    <property type="entry name" value="L9"/>
    <property type="match status" value="1"/>
</dbReference>
<sequence length="138" mass="15353">MAGVGQKGSVKNVADGYALNMLIPNRMAEAATSEKLKMIEKQMAEKRAANATREKEWSEIVKKIDGKTLQLKANASQQGYLYEKISSSQIERAIEREWHMHVPADSISPKMAIKQAGEWPVEIRLGNHKATMTISVIS</sequence>
<comment type="caution">
    <text evidence="10">The sequence shown here is derived from an EMBL/GenBank/DDBJ whole genome shotgun (WGS) entry which is preliminary data.</text>
</comment>
<dbReference type="InterPro" id="IPR020070">
    <property type="entry name" value="Ribosomal_bL9_N"/>
</dbReference>
<reference evidence="10 11" key="1">
    <citation type="journal article" date="2016" name="Nat. Commun.">
        <title>Thousands of microbial genomes shed light on interconnected biogeochemical processes in an aquifer system.</title>
        <authorList>
            <person name="Anantharaman K."/>
            <person name="Brown C.T."/>
            <person name="Hug L.A."/>
            <person name="Sharon I."/>
            <person name="Castelle C.J."/>
            <person name="Probst A.J."/>
            <person name="Thomas B.C."/>
            <person name="Singh A."/>
            <person name="Wilkins M.J."/>
            <person name="Karaoz U."/>
            <person name="Brodie E.L."/>
            <person name="Williams K.H."/>
            <person name="Hubbard S.S."/>
            <person name="Banfield J.F."/>
        </authorList>
    </citation>
    <scope>NUCLEOTIDE SEQUENCE [LARGE SCALE GENOMIC DNA]</scope>
</reference>
<evidence type="ECO:0000313" key="11">
    <source>
        <dbReference type="Proteomes" id="UP000177306"/>
    </source>
</evidence>
<dbReference type="PANTHER" id="PTHR21368">
    <property type="entry name" value="50S RIBOSOMAL PROTEIN L9"/>
    <property type="match status" value="1"/>
</dbReference>
<dbReference type="GO" id="GO:0005840">
    <property type="term" value="C:ribosome"/>
    <property type="evidence" value="ECO:0007669"/>
    <property type="project" value="UniProtKB-KW"/>
</dbReference>
<dbReference type="InterPro" id="IPR020069">
    <property type="entry name" value="Ribosomal_bL9_C"/>
</dbReference>
<dbReference type="Proteomes" id="UP000177306">
    <property type="component" value="Unassembled WGS sequence"/>
</dbReference>
<name>A0A1F6EHK3_9BACT</name>
<dbReference type="SUPFAM" id="SSF55653">
    <property type="entry name" value="Ribosomal protein L9 C-domain"/>
    <property type="match status" value="1"/>
</dbReference>
<dbReference type="InterPro" id="IPR036791">
    <property type="entry name" value="Ribosomal_bL9_C_sf"/>
</dbReference>
<dbReference type="Pfam" id="PF01281">
    <property type="entry name" value="Ribosomal_L9_N"/>
    <property type="match status" value="1"/>
</dbReference>
<dbReference type="EMBL" id="MFLY01000011">
    <property type="protein sequence ID" value="OGG73093.1"/>
    <property type="molecule type" value="Genomic_DNA"/>
</dbReference>
<dbReference type="Gene3D" id="3.10.430.100">
    <property type="entry name" value="Ribosomal protein L9, C-terminal domain"/>
    <property type="match status" value="1"/>
</dbReference>
<feature type="domain" description="Large ribosomal subunit protein bL9 C-terminal" evidence="9">
    <location>
        <begin position="58"/>
        <end position="136"/>
    </location>
</feature>
<evidence type="ECO:0000259" key="8">
    <source>
        <dbReference type="Pfam" id="PF01281"/>
    </source>
</evidence>
<keyword evidence="3" id="KW-0694">RNA-binding</keyword>
<dbReference type="Gene3D" id="3.40.5.10">
    <property type="entry name" value="Ribosomal protein L9, N-terminal domain"/>
    <property type="match status" value="1"/>
</dbReference>
<evidence type="ECO:0000256" key="3">
    <source>
        <dbReference type="ARBA" id="ARBA00022884"/>
    </source>
</evidence>
<dbReference type="GO" id="GO:0019843">
    <property type="term" value="F:rRNA binding"/>
    <property type="evidence" value="ECO:0007669"/>
    <property type="project" value="UniProtKB-KW"/>
</dbReference>
<protein>
    <recommendedName>
        <fullName evidence="6">Large ribosomal subunit protein bL9</fullName>
    </recommendedName>
    <alternativeName>
        <fullName evidence="7">50S ribosomal protein L9</fullName>
    </alternativeName>
</protein>
<dbReference type="InterPro" id="IPR009027">
    <property type="entry name" value="Ribosomal_bL9/RNase_H1_N"/>
</dbReference>
<dbReference type="InterPro" id="IPR036935">
    <property type="entry name" value="Ribosomal_bL9_N_sf"/>
</dbReference>
<evidence type="ECO:0000256" key="4">
    <source>
        <dbReference type="ARBA" id="ARBA00022980"/>
    </source>
</evidence>
<dbReference type="Pfam" id="PF03948">
    <property type="entry name" value="Ribosomal_L9_C"/>
    <property type="match status" value="1"/>
</dbReference>
<proteinExistence type="inferred from homology"/>
<dbReference type="InterPro" id="IPR020594">
    <property type="entry name" value="Ribosomal_bL9_bac/chp"/>
</dbReference>
<gene>
    <name evidence="10" type="ORF">A3A38_00445</name>
</gene>
<comment type="similarity">
    <text evidence="1">Belongs to the bacterial ribosomal protein bL9 family.</text>
</comment>
<keyword evidence="4 10" id="KW-0689">Ribosomal protein</keyword>
<evidence type="ECO:0000256" key="5">
    <source>
        <dbReference type="ARBA" id="ARBA00023274"/>
    </source>
</evidence>
<accession>A0A1F6EHK3</accession>
<keyword evidence="5" id="KW-0687">Ribonucleoprotein</keyword>
<dbReference type="GO" id="GO:0003735">
    <property type="term" value="F:structural constituent of ribosome"/>
    <property type="evidence" value="ECO:0007669"/>
    <property type="project" value="InterPro"/>
</dbReference>
<evidence type="ECO:0000256" key="1">
    <source>
        <dbReference type="ARBA" id="ARBA00010605"/>
    </source>
</evidence>